<sequence>MSNTSSEERRASGNKGKQNIGAEQADSVPHLPRGWNVDMKQYARNRRTNPPAEKTARRSDAQSSDEETDGEYERMVTDLELRRRQAIQDAPIQTLVIHHRVSPPAAVTPNATTESQQLPSTVKLLRDYESTMKSQAERIDTLQGCINELEVNLEELHKTLNELHDLVYKAGELRIAFDAST</sequence>
<evidence type="ECO:0000256" key="2">
    <source>
        <dbReference type="SAM" id="MobiDB-lite"/>
    </source>
</evidence>
<evidence type="ECO:0000313" key="3">
    <source>
        <dbReference type="EMBL" id="KAK5091257.1"/>
    </source>
</evidence>
<gene>
    <name evidence="3" type="ORF">LTR05_001438</name>
</gene>
<feature type="coiled-coil region" evidence="1">
    <location>
        <begin position="139"/>
        <end position="166"/>
    </location>
</feature>
<evidence type="ECO:0000313" key="4">
    <source>
        <dbReference type="Proteomes" id="UP001309876"/>
    </source>
</evidence>
<keyword evidence="1" id="KW-0175">Coiled coil</keyword>
<reference evidence="3 4" key="1">
    <citation type="submission" date="2023-08" db="EMBL/GenBank/DDBJ databases">
        <title>Black Yeasts Isolated from many extreme environments.</title>
        <authorList>
            <person name="Coleine C."/>
            <person name="Stajich J.E."/>
            <person name="Selbmann L."/>
        </authorList>
    </citation>
    <scope>NUCLEOTIDE SEQUENCE [LARGE SCALE GENOMIC DNA]</scope>
    <source>
        <strain evidence="3 4">CCFEE 5910</strain>
    </source>
</reference>
<comment type="caution">
    <text evidence="3">The sequence shown here is derived from an EMBL/GenBank/DDBJ whole genome shotgun (WGS) entry which is preliminary data.</text>
</comment>
<feature type="region of interest" description="Disordered" evidence="2">
    <location>
        <begin position="1"/>
        <end position="72"/>
    </location>
</feature>
<dbReference type="EMBL" id="JAVRRJ010000001">
    <property type="protein sequence ID" value="KAK5091257.1"/>
    <property type="molecule type" value="Genomic_DNA"/>
</dbReference>
<evidence type="ECO:0000256" key="1">
    <source>
        <dbReference type="SAM" id="Coils"/>
    </source>
</evidence>
<dbReference type="AlphaFoldDB" id="A0AAN7YAC3"/>
<name>A0AAN7YAC3_9EURO</name>
<keyword evidence="4" id="KW-1185">Reference proteome</keyword>
<feature type="compositionally biased region" description="Basic and acidic residues" evidence="2">
    <location>
        <begin position="1"/>
        <end position="11"/>
    </location>
</feature>
<dbReference type="Proteomes" id="UP001309876">
    <property type="component" value="Unassembled WGS sequence"/>
</dbReference>
<accession>A0AAN7YAC3</accession>
<organism evidence="3 4">
    <name type="scientific">Lithohypha guttulata</name>
    <dbReference type="NCBI Taxonomy" id="1690604"/>
    <lineage>
        <taxon>Eukaryota</taxon>
        <taxon>Fungi</taxon>
        <taxon>Dikarya</taxon>
        <taxon>Ascomycota</taxon>
        <taxon>Pezizomycotina</taxon>
        <taxon>Eurotiomycetes</taxon>
        <taxon>Chaetothyriomycetidae</taxon>
        <taxon>Chaetothyriales</taxon>
        <taxon>Trichomeriaceae</taxon>
        <taxon>Lithohypha</taxon>
    </lineage>
</organism>
<proteinExistence type="predicted"/>
<protein>
    <submittedName>
        <fullName evidence="3">Uncharacterized protein</fullName>
    </submittedName>
</protein>